<feature type="compositionally biased region" description="Basic and acidic residues" evidence="2">
    <location>
        <begin position="150"/>
        <end position="162"/>
    </location>
</feature>
<dbReference type="PROSITE" id="PS51257">
    <property type="entry name" value="PROKAR_LIPOPROTEIN"/>
    <property type="match status" value="1"/>
</dbReference>
<feature type="region of interest" description="Disordered" evidence="2">
    <location>
        <begin position="33"/>
        <end position="65"/>
    </location>
</feature>
<keyword evidence="5" id="KW-1185">Reference proteome</keyword>
<proteinExistence type="predicted"/>
<feature type="region of interest" description="Disordered" evidence="2">
    <location>
        <begin position="140"/>
        <end position="171"/>
    </location>
</feature>
<comment type="caution">
    <text evidence="4">The sequence shown here is derived from an EMBL/GenBank/DDBJ whole genome shotgun (WGS) entry which is preliminary data.</text>
</comment>
<dbReference type="InterPro" id="IPR013517">
    <property type="entry name" value="FG-GAP"/>
</dbReference>
<feature type="chain" id="PRO_5045920465" evidence="3">
    <location>
        <begin position="24"/>
        <end position="193"/>
    </location>
</feature>
<dbReference type="SUPFAM" id="SSF69318">
    <property type="entry name" value="Integrin alpha N-terminal domain"/>
    <property type="match status" value="1"/>
</dbReference>
<reference evidence="4 5" key="1">
    <citation type="submission" date="2021-04" db="EMBL/GenBank/DDBJ databases">
        <authorList>
            <person name="Pira H."/>
            <person name="Risdian C."/>
            <person name="Wink J."/>
        </authorList>
    </citation>
    <scope>NUCLEOTIDE SEQUENCE [LARGE SCALE GENOMIC DNA]</scope>
    <source>
        <strain evidence="4 5">WH53</strain>
    </source>
</reference>
<evidence type="ECO:0000256" key="2">
    <source>
        <dbReference type="SAM" id="MobiDB-lite"/>
    </source>
</evidence>
<protein>
    <submittedName>
        <fullName evidence="4">VCBS repeat-containing protein</fullName>
    </submittedName>
</protein>
<dbReference type="Pfam" id="PF13517">
    <property type="entry name" value="FG-GAP_3"/>
    <property type="match status" value="1"/>
</dbReference>
<evidence type="ECO:0000313" key="4">
    <source>
        <dbReference type="EMBL" id="MBU2713967.1"/>
    </source>
</evidence>
<accession>A0ABS5ZLE6</accession>
<feature type="signal peptide" evidence="3">
    <location>
        <begin position="1"/>
        <end position="23"/>
    </location>
</feature>
<dbReference type="RefSeq" id="WP_215822243.1">
    <property type="nucleotide sequence ID" value="NZ_JAGSOY010000126.1"/>
</dbReference>
<organism evidence="4 5">
    <name type="scientific">Zooshikella harenae</name>
    <dbReference type="NCBI Taxonomy" id="2827238"/>
    <lineage>
        <taxon>Bacteria</taxon>
        <taxon>Pseudomonadati</taxon>
        <taxon>Pseudomonadota</taxon>
        <taxon>Gammaproteobacteria</taxon>
        <taxon>Oceanospirillales</taxon>
        <taxon>Zooshikellaceae</taxon>
        <taxon>Zooshikella</taxon>
    </lineage>
</organism>
<evidence type="ECO:0000256" key="3">
    <source>
        <dbReference type="SAM" id="SignalP"/>
    </source>
</evidence>
<dbReference type="InterPro" id="IPR028994">
    <property type="entry name" value="Integrin_alpha_N"/>
</dbReference>
<evidence type="ECO:0000313" key="5">
    <source>
        <dbReference type="Proteomes" id="UP000690515"/>
    </source>
</evidence>
<gene>
    <name evidence="4" type="ORF">KCG35_23205</name>
</gene>
<name>A0ABS5ZLE6_9GAMM</name>
<keyword evidence="1 3" id="KW-0732">Signal</keyword>
<evidence type="ECO:0000256" key="1">
    <source>
        <dbReference type="ARBA" id="ARBA00022729"/>
    </source>
</evidence>
<dbReference type="Proteomes" id="UP000690515">
    <property type="component" value="Unassembled WGS sequence"/>
</dbReference>
<sequence>MNNSLKTTLAIFIASTLSCTVFADSTTYTPNNYTEANISNGLDGPGRPDPNDKKRKPRRPPPMPVQAFEDVNGDGNVDKIIAAHMSPRAMSVTFLGNGDGSFCKEGLTHNPAYLPKKAIKVVNFADLTNDGRIDKIVTAFPPPKKKPRRPKNEIETINDGKDKPKRPPKPKMFVYLGLSDGSFAKTPMGVVEE</sequence>
<dbReference type="EMBL" id="JAGSOY010000126">
    <property type="protein sequence ID" value="MBU2713967.1"/>
    <property type="molecule type" value="Genomic_DNA"/>
</dbReference>